<sequence length="54" mass="5765">MTLLASAAVSVVRVPERRSPHQVHRAPVPFLTRRVTKPAAAPAEPEKTPAPTGN</sequence>
<gene>
    <name evidence="2" type="ORF">EV186_104118</name>
</gene>
<protein>
    <submittedName>
        <fullName evidence="2">Uncharacterized protein</fullName>
    </submittedName>
</protein>
<proteinExistence type="predicted"/>
<organism evidence="2 3">
    <name type="scientific">Labedaea rhizosphaerae</name>
    <dbReference type="NCBI Taxonomy" id="598644"/>
    <lineage>
        <taxon>Bacteria</taxon>
        <taxon>Bacillati</taxon>
        <taxon>Actinomycetota</taxon>
        <taxon>Actinomycetes</taxon>
        <taxon>Pseudonocardiales</taxon>
        <taxon>Pseudonocardiaceae</taxon>
        <taxon>Labedaea</taxon>
    </lineage>
</organism>
<evidence type="ECO:0000313" key="3">
    <source>
        <dbReference type="Proteomes" id="UP000295444"/>
    </source>
</evidence>
<feature type="region of interest" description="Disordered" evidence="1">
    <location>
        <begin position="14"/>
        <end position="54"/>
    </location>
</feature>
<dbReference type="Proteomes" id="UP000295444">
    <property type="component" value="Unassembled WGS sequence"/>
</dbReference>
<keyword evidence="3" id="KW-1185">Reference proteome</keyword>
<evidence type="ECO:0000313" key="2">
    <source>
        <dbReference type="EMBL" id="TDP96138.1"/>
    </source>
</evidence>
<reference evidence="2 3" key="1">
    <citation type="submission" date="2019-03" db="EMBL/GenBank/DDBJ databases">
        <title>Genomic Encyclopedia of Type Strains, Phase IV (KMG-IV): sequencing the most valuable type-strain genomes for metagenomic binning, comparative biology and taxonomic classification.</title>
        <authorList>
            <person name="Goeker M."/>
        </authorList>
    </citation>
    <scope>NUCLEOTIDE SEQUENCE [LARGE SCALE GENOMIC DNA]</scope>
    <source>
        <strain evidence="2 3">DSM 45361</strain>
    </source>
</reference>
<accession>A0A4V6PVS6</accession>
<dbReference type="EMBL" id="SNXZ01000004">
    <property type="protein sequence ID" value="TDP96138.1"/>
    <property type="molecule type" value="Genomic_DNA"/>
</dbReference>
<dbReference type="AlphaFoldDB" id="A0A4V6PVS6"/>
<name>A0A4V6PVS6_LABRH</name>
<feature type="compositionally biased region" description="Low complexity" evidence="1">
    <location>
        <begin position="37"/>
        <end position="54"/>
    </location>
</feature>
<evidence type="ECO:0000256" key="1">
    <source>
        <dbReference type="SAM" id="MobiDB-lite"/>
    </source>
</evidence>
<comment type="caution">
    <text evidence="2">The sequence shown here is derived from an EMBL/GenBank/DDBJ whole genome shotgun (WGS) entry which is preliminary data.</text>
</comment>